<dbReference type="SMART" id="SM00635">
    <property type="entry name" value="BID_2"/>
    <property type="match status" value="3"/>
</dbReference>
<keyword evidence="2" id="KW-0732">Signal</keyword>
<dbReference type="Gene3D" id="3.80.10.10">
    <property type="entry name" value="Ribonuclease Inhibitor"/>
    <property type="match status" value="1"/>
</dbReference>
<dbReference type="Gene3D" id="2.60.40.1080">
    <property type="match status" value="3"/>
</dbReference>
<protein>
    <submittedName>
        <fullName evidence="4">Ig-like domain-containing protein</fullName>
    </submittedName>
</protein>
<dbReference type="Pfam" id="PF13306">
    <property type="entry name" value="LRR_5"/>
    <property type="match status" value="1"/>
</dbReference>
<evidence type="ECO:0000313" key="4">
    <source>
        <dbReference type="EMBL" id="MEQ2565399.1"/>
    </source>
</evidence>
<dbReference type="InterPro" id="IPR003343">
    <property type="entry name" value="Big_2"/>
</dbReference>
<dbReference type="Pfam" id="PF02368">
    <property type="entry name" value="Big_2"/>
    <property type="match status" value="3"/>
</dbReference>
<dbReference type="InterPro" id="IPR026906">
    <property type="entry name" value="LRR_5"/>
</dbReference>
<feature type="domain" description="BIG2" evidence="3">
    <location>
        <begin position="679"/>
        <end position="754"/>
    </location>
</feature>
<organism evidence="4 5">
    <name type="scientific">Ruminococcoides intestinihominis</name>
    <dbReference type="NCBI Taxonomy" id="3133161"/>
    <lineage>
        <taxon>Bacteria</taxon>
        <taxon>Bacillati</taxon>
        <taxon>Bacillota</taxon>
        <taxon>Clostridia</taxon>
        <taxon>Eubacteriales</taxon>
        <taxon>Oscillospiraceae</taxon>
        <taxon>Ruminococcoides</taxon>
    </lineage>
</organism>
<dbReference type="Proteomes" id="UP001478133">
    <property type="component" value="Unassembled WGS sequence"/>
</dbReference>
<dbReference type="InterPro" id="IPR032675">
    <property type="entry name" value="LRR_dom_sf"/>
</dbReference>
<feature type="region of interest" description="Disordered" evidence="1">
    <location>
        <begin position="436"/>
        <end position="455"/>
    </location>
</feature>
<dbReference type="InterPro" id="IPR008964">
    <property type="entry name" value="Invasin/intimin_cell_adhesion"/>
</dbReference>
<feature type="domain" description="BIG2" evidence="3">
    <location>
        <begin position="595"/>
        <end position="672"/>
    </location>
</feature>
<dbReference type="SUPFAM" id="SSF52058">
    <property type="entry name" value="L domain-like"/>
    <property type="match status" value="1"/>
</dbReference>
<evidence type="ECO:0000259" key="3">
    <source>
        <dbReference type="SMART" id="SM00635"/>
    </source>
</evidence>
<feature type="signal peptide" evidence="2">
    <location>
        <begin position="1"/>
        <end position="24"/>
    </location>
</feature>
<dbReference type="EMBL" id="JBBMFI010000010">
    <property type="protein sequence ID" value="MEQ2565399.1"/>
    <property type="molecule type" value="Genomic_DNA"/>
</dbReference>
<feature type="domain" description="BIG2" evidence="3">
    <location>
        <begin position="512"/>
        <end position="588"/>
    </location>
</feature>
<evidence type="ECO:0000256" key="1">
    <source>
        <dbReference type="SAM" id="MobiDB-lite"/>
    </source>
</evidence>
<feature type="chain" id="PRO_5046553649" evidence="2">
    <location>
        <begin position="25"/>
        <end position="920"/>
    </location>
</feature>
<reference evidence="4 5" key="1">
    <citation type="submission" date="2024-03" db="EMBL/GenBank/DDBJ databases">
        <title>Human intestinal bacterial collection.</title>
        <authorList>
            <person name="Pauvert C."/>
            <person name="Hitch T.C.A."/>
            <person name="Clavel T."/>
        </authorList>
    </citation>
    <scope>NUCLEOTIDE SEQUENCE [LARGE SCALE GENOMIC DNA]</scope>
    <source>
        <strain evidence="4 5">CLA-AP-H18</strain>
    </source>
</reference>
<proteinExistence type="predicted"/>
<name>A0ABV1HSU7_9FIRM</name>
<dbReference type="SUPFAM" id="SSF49373">
    <property type="entry name" value="Invasin/intimin cell-adhesion fragments"/>
    <property type="match status" value="3"/>
</dbReference>
<accession>A0ABV1HSU7</accession>
<keyword evidence="5" id="KW-1185">Reference proteome</keyword>
<evidence type="ECO:0000313" key="5">
    <source>
        <dbReference type="Proteomes" id="UP001478133"/>
    </source>
</evidence>
<gene>
    <name evidence="4" type="ORF">ABFO16_04020</name>
</gene>
<sequence length="920" mass="101419">MKSGSKVTSFMLAFLLCVSMFSIAPTVSAKNINIEKSSGEESKSGNFYYYVDDDTNNATITQYLGNSKSLTIPSTIDGYKVTKVESLAKIENDDEVINTTLETLNIGNNVQIIGSYGVTNFAKLKTVNIKSSVRVVENFAFDGCTSLTKINIDNGLKAIYGDGFGNIKNLKSISLPNSVSRVGANAFGYMYNDDTNKYSRVSGFTISGYTGSNVEKYANNCNFTFTSLGTYKKSDDVDYLYTLQDDKVSLITYLGSGGDVTVPEEIDGYVVAYNTTNEVFSENQFRNSLGKLNSEFDYVTAIAFPSMWDCYGNISLSDTPKLSEITITNTEYNFDDEVSENKPFGYSYVFDDDGVVTEFIKNDDFVIKGYYGSTAQQYAEENDFTFVPIESDNTIPVVPTDSVTETTVNNTIEGTSTVESNFTEPSSVEVTTVINNDNDNNIKTPTDNTETTETTETNNNEVTIPTEDNSDIEEPTNDYDIEPSSRYVDYPTEPEMEETTYTLPKVKDTNVYVKKIMLNKTKATVLSDKSVKLVAKVYPKNANNKKLLWTSSNKRIATVEKGVVVGLRKGIVKITVKSTDGSKLSAQCVVTVKQAVKTIKLNKTLITGRKGTKVTLKAKVTPTKADNRIVKWQSSNKKIVTVNKKGVVTVKSKGCAVIKCTSGDGSGVYSKCVVNNSSKAKSIKLNKKSAKISAGLGLKLKATVKGNCKEVLWKSSNNKVATVTDSGIVKGIENGKAVISAQTMDGSKKVAKCTVTVTGHNFGEWTVSVAPTCQDEGVETRVCKSCKKIQERTLDTVDHHWQKYFTVDEEPTCTDIGVAYIYCDDCDETCDTYYIPATEHCFGESEIIDYADCETDGLVVRMCKYCDETEEIVIPALGHCWTDEKVVDFEPTNDSYVQKSYHCLYCDATYDEEEIPPLNR</sequence>
<comment type="caution">
    <text evidence="4">The sequence shown here is derived from an EMBL/GenBank/DDBJ whole genome shotgun (WGS) entry which is preliminary data.</text>
</comment>
<feature type="compositionally biased region" description="Acidic residues" evidence="1">
    <location>
        <begin position="468"/>
        <end position="481"/>
    </location>
</feature>
<feature type="region of interest" description="Disordered" evidence="1">
    <location>
        <begin position="460"/>
        <end position="482"/>
    </location>
</feature>
<evidence type="ECO:0000256" key="2">
    <source>
        <dbReference type="SAM" id="SignalP"/>
    </source>
</evidence>
<dbReference type="RefSeq" id="WP_367286493.1">
    <property type="nucleotide sequence ID" value="NZ_JBBMEY010000023.1"/>
</dbReference>